<dbReference type="Proteomes" id="UP000713596">
    <property type="component" value="Unassembled WGS sequence"/>
</dbReference>
<dbReference type="InterPro" id="IPR000595">
    <property type="entry name" value="cNMP-bd_dom"/>
</dbReference>
<dbReference type="InterPro" id="IPR014710">
    <property type="entry name" value="RmlC-like_jellyroll"/>
</dbReference>
<reference evidence="2" key="2">
    <citation type="submission" date="2021-04" db="EMBL/GenBank/DDBJ databases">
        <authorList>
            <person name="Gilroy R."/>
        </authorList>
    </citation>
    <scope>NUCLEOTIDE SEQUENCE</scope>
    <source>
        <strain evidence="2">B5_2728</strain>
    </source>
</reference>
<proteinExistence type="predicted"/>
<dbReference type="InterPro" id="IPR018490">
    <property type="entry name" value="cNMP-bd_dom_sf"/>
</dbReference>
<dbReference type="EMBL" id="JAHLFP010000020">
    <property type="protein sequence ID" value="MBU3805830.1"/>
    <property type="molecule type" value="Genomic_DNA"/>
</dbReference>
<accession>A0A948T1U3</accession>
<dbReference type="SMART" id="SM00100">
    <property type="entry name" value="cNMP"/>
    <property type="match status" value="1"/>
</dbReference>
<gene>
    <name evidence="2" type="ORF">H9882_02930</name>
</gene>
<evidence type="ECO:0000313" key="3">
    <source>
        <dbReference type="Proteomes" id="UP000713596"/>
    </source>
</evidence>
<evidence type="ECO:0000259" key="1">
    <source>
        <dbReference type="PROSITE" id="PS50042"/>
    </source>
</evidence>
<name>A0A948T1U3_9FIRM</name>
<protein>
    <submittedName>
        <fullName evidence="2">Cyclic nucleotide-binding domain-containing protein</fullName>
    </submittedName>
</protein>
<organism evidence="2 3">
    <name type="scientific">Candidatus Allofournierella pullistercoris</name>
    <dbReference type="NCBI Taxonomy" id="2838597"/>
    <lineage>
        <taxon>Bacteria</taxon>
        <taxon>Bacillati</taxon>
        <taxon>Bacillota</taxon>
        <taxon>Clostridia</taxon>
        <taxon>Eubacteriales</taxon>
        <taxon>Oscillospiraceae</taxon>
        <taxon>Allofournierella</taxon>
    </lineage>
</organism>
<sequence>MKEKVTPERYDSYLEPFGLTLEQLPDISIRDYQKGEYLCQQGHPMTHLLLLVEGRVKVCAIGPAAKTLLFCYNEPGALIGEVELMTQEPASSTLQAAGPVRCLSIPLEQYRPILQGNIQFMNRIALMMARIVARNSINDSFNILLPLDTRLRAYLFLNSRDGVFSGRLTETAEYLGVSYRHLLRTLNELCSKGDLRKLNRGYRLERPEAFQSALEEGDWSAQNDPFPK</sequence>
<dbReference type="CDD" id="cd00038">
    <property type="entry name" value="CAP_ED"/>
    <property type="match status" value="1"/>
</dbReference>
<reference evidence="2" key="1">
    <citation type="journal article" date="2021" name="PeerJ">
        <title>Extensive microbial diversity within the chicken gut microbiome revealed by metagenomics and culture.</title>
        <authorList>
            <person name="Gilroy R."/>
            <person name="Ravi A."/>
            <person name="Getino M."/>
            <person name="Pursley I."/>
            <person name="Horton D.L."/>
            <person name="Alikhan N.F."/>
            <person name="Baker D."/>
            <person name="Gharbi K."/>
            <person name="Hall N."/>
            <person name="Watson M."/>
            <person name="Adriaenssens E.M."/>
            <person name="Foster-Nyarko E."/>
            <person name="Jarju S."/>
            <person name="Secka A."/>
            <person name="Antonio M."/>
            <person name="Oren A."/>
            <person name="Chaudhuri R.R."/>
            <person name="La Ragione R."/>
            <person name="Hildebrand F."/>
            <person name="Pallen M.J."/>
        </authorList>
    </citation>
    <scope>NUCLEOTIDE SEQUENCE</scope>
    <source>
        <strain evidence="2">B5_2728</strain>
    </source>
</reference>
<dbReference type="AlphaFoldDB" id="A0A948T1U3"/>
<feature type="domain" description="Cyclic nucleotide-binding" evidence="1">
    <location>
        <begin position="32"/>
        <end position="131"/>
    </location>
</feature>
<dbReference type="Gene3D" id="2.60.120.10">
    <property type="entry name" value="Jelly Rolls"/>
    <property type="match status" value="1"/>
</dbReference>
<evidence type="ECO:0000313" key="2">
    <source>
        <dbReference type="EMBL" id="MBU3805830.1"/>
    </source>
</evidence>
<dbReference type="PROSITE" id="PS50042">
    <property type="entry name" value="CNMP_BINDING_3"/>
    <property type="match status" value="1"/>
</dbReference>
<comment type="caution">
    <text evidence="2">The sequence shown here is derived from an EMBL/GenBank/DDBJ whole genome shotgun (WGS) entry which is preliminary data.</text>
</comment>
<dbReference type="Pfam" id="PF00027">
    <property type="entry name" value="cNMP_binding"/>
    <property type="match status" value="1"/>
</dbReference>
<dbReference type="SUPFAM" id="SSF51206">
    <property type="entry name" value="cAMP-binding domain-like"/>
    <property type="match status" value="1"/>
</dbReference>